<geneLocation type="plasmid" evidence="1">
    <name>pKNA01</name>
</geneLocation>
<dbReference type="AlphaFoldDB" id="A0A9N7H3T2"/>
<dbReference type="Proteomes" id="UP000189683">
    <property type="component" value="Plasmid pKNA01"/>
</dbReference>
<evidence type="ECO:0000313" key="2">
    <source>
        <dbReference type="EMBL" id="PYD66278.1"/>
    </source>
</evidence>
<dbReference type="RefSeq" id="WP_078528332.1">
    <property type="nucleotide sequence ID" value="NZ_CP019876.1"/>
</dbReference>
<keyword evidence="4" id="KW-1185">Reference proteome</keyword>
<gene>
    <name evidence="1" type="ORF">B0W47_16635</name>
    <name evidence="2" type="ORF">CDI09_09015</name>
</gene>
<keyword evidence="1" id="KW-0614">Plasmid</keyword>
<evidence type="ECO:0000313" key="3">
    <source>
        <dbReference type="Proteomes" id="UP000189683"/>
    </source>
</evidence>
<dbReference type="KEGG" id="kna:B0W47_16635"/>
<dbReference type="Proteomes" id="UP000247512">
    <property type="component" value="Unassembled WGS sequence"/>
</dbReference>
<accession>A0A9N7H3T2</accession>
<organism evidence="1 3">
    <name type="scientific">Komagataeibacter nataicola</name>
    <dbReference type="NCBI Taxonomy" id="265960"/>
    <lineage>
        <taxon>Bacteria</taxon>
        <taxon>Pseudomonadati</taxon>
        <taxon>Pseudomonadota</taxon>
        <taxon>Alphaproteobacteria</taxon>
        <taxon>Acetobacterales</taxon>
        <taxon>Acetobacteraceae</taxon>
        <taxon>Komagataeibacter</taxon>
    </lineage>
</organism>
<proteinExistence type="predicted"/>
<protein>
    <submittedName>
        <fullName evidence="1">Uncharacterized protein</fullName>
    </submittedName>
</protein>
<evidence type="ECO:0000313" key="4">
    <source>
        <dbReference type="Proteomes" id="UP000247512"/>
    </source>
</evidence>
<dbReference type="EMBL" id="CP019876">
    <property type="protein sequence ID" value="AQU89208.1"/>
    <property type="molecule type" value="Genomic_DNA"/>
</dbReference>
<reference evidence="2 4" key="2">
    <citation type="submission" date="2017-06" db="EMBL/GenBank/DDBJ databases">
        <title>A draft genome sequence of Komagataeibacter nataicola LMG 1536.</title>
        <authorList>
            <person name="Skraban J."/>
            <person name="Cleenwerck I."/>
            <person name="Vandamme P."/>
            <person name="Trcek J."/>
        </authorList>
    </citation>
    <scope>NUCLEOTIDE SEQUENCE [LARGE SCALE GENOMIC DNA]</scope>
    <source>
        <strain evidence="2 4">LMG 1536</strain>
    </source>
</reference>
<reference evidence="1 3" key="1">
    <citation type="submission" date="2017-02" db="EMBL/GenBank/DDBJ databases">
        <title>zhang.</title>
        <authorList>
            <person name="Zhang H."/>
        </authorList>
    </citation>
    <scope>NUCLEOTIDE SEQUENCE [LARGE SCALE GENOMIC DNA]</scope>
    <source>
        <strain evidence="1 3">RZS01</strain>
        <plasmid evidence="3">pkna01</plasmid>
        <plasmid evidence="1">pKNA01</plasmid>
    </source>
</reference>
<geneLocation type="plasmid" evidence="3">
    <name>pkna01</name>
</geneLocation>
<evidence type="ECO:0000313" key="1">
    <source>
        <dbReference type="EMBL" id="AQU89208.1"/>
    </source>
</evidence>
<sequence length="163" mass="18591">MDKDKITDTAIEFIKTNGYHPQVAIIVKDNGNLLYVDLDTTPEHKESEIQALYLLCQAENAVGVFIIVEAWLTFIQSNNPKRREVLNISYQDRDTMELKTYEIEKRDGKVIDLHDISTPPVGELTYGGLMSEAFPTSPLPLSERRKARMVANKIRKKNRKGRG</sequence>
<dbReference type="EMBL" id="NIRT01000013">
    <property type="protein sequence ID" value="PYD66278.1"/>
    <property type="molecule type" value="Genomic_DNA"/>
</dbReference>
<name>A0A9N7H3T2_9PROT</name>